<keyword evidence="4 15" id="KW-0479">Metal-binding</keyword>
<dbReference type="RefSeq" id="WP_119831780.1">
    <property type="nucleotide sequence ID" value="NZ_QYUL01000002.1"/>
</dbReference>
<feature type="active site" description="Proton donor" evidence="15">
    <location>
        <position position="3"/>
    </location>
</feature>
<dbReference type="Pfam" id="PF06831">
    <property type="entry name" value="H2TH"/>
    <property type="match status" value="1"/>
</dbReference>
<dbReference type="NCBIfam" id="NF002211">
    <property type="entry name" value="PRK01103.1"/>
    <property type="match status" value="1"/>
</dbReference>
<dbReference type="PANTHER" id="PTHR22993">
    <property type="entry name" value="FORMAMIDOPYRIMIDINE-DNA GLYCOSYLASE"/>
    <property type="match status" value="1"/>
</dbReference>
<evidence type="ECO:0000256" key="5">
    <source>
        <dbReference type="ARBA" id="ARBA00022763"/>
    </source>
</evidence>
<comment type="caution">
    <text evidence="18">The sequence shown here is derived from an EMBL/GenBank/DDBJ whole genome shotgun (WGS) entry which is preliminary data.</text>
</comment>
<evidence type="ECO:0000256" key="4">
    <source>
        <dbReference type="ARBA" id="ARBA00022723"/>
    </source>
</evidence>
<keyword evidence="8 15" id="KW-0862">Zinc</keyword>
<evidence type="ECO:0000256" key="14">
    <source>
        <dbReference type="ARBA" id="ARBA00044632"/>
    </source>
</evidence>
<evidence type="ECO:0000256" key="9">
    <source>
        <dbReference type="ARBA" id="ARBA00023125"/>
    </source>
</evidence>
<name>A0A418VWY3_9PROT</name>
<evidence type="ECO:0000259" key="17">
    <source>
        <dbReference type="PROSITE" id="PS51068"/>
    </source>
</evidence>
<dbReference type="GO" id="GO:0003684">
    <property type="term" value="F:damaged DNA binding"/>
    <property type="evidence" value="ECO:0007669"/>
    <property type="project" value="InterPro"/>
</dbReference>
<evidence type="ECO:0000256" key="1">
    <source>
        <dbReference type="ARBA" id="ARBA00001668"/>
    </source>
</evidence>
<dbReference type="SMART" id="SM00898">
    <property type="entry name" value="Fapy_DNA_glyco"/>
    <property type="match status" value="1"/>
</dbReference>
<gene>
    <name evidence="15" type="primary">mutM</name>
    <name evidence="15" type="synonym">fpg</name>
    <name evidence="18" type="ORF">D3877_16335</name>
</gene>
<dbReference type="InterPro" id="IPR015886">
    <property type="entry name" value="H2TH_FPG"/>
</dbReference>
<feature type="active site" description="Proton donor; for delta-elimination activity" evidence="15">
    <location>
        <position position="270"/>
    </location>
</feature>
<dbReference type="GO" id="GO:0034039">
    <property type="term" value="F:8-oxo-7,8-dihydroguanine DNA N-glycosylase activity"/>
    <property type="evidence" value="ECO:0007669"/>
    <property type="project" value="TreeGrafter"/>
</dbReference>
<dbReference type="PROSITE" id="PS51068">
    <property type="entry name" value="FPG_CAT"/>
    <property type="match status" value="1"/>
</dbReference>
<dbReference type="SUPFAM" id="SSF57716">
    <property type="entry name" value="Glucocorticoid receptor-like (DNA-binding domain)"/>
    <property type="match status" value="1"/>
</dbReference>
<keyword evidence="19" id="KW-1185">Reference proteome</keyword>
<dbReference type="FunFam" id="3.20.190.10:FF:000001">
    <property type="entry name" value="Formamidopyrimidine-DNA glycosylase"/>
    <property type="match status" value="1"/>
</dbReference>
<dbReference type="OrthoDB" id="9800855at2"/>
<dbReference type="PROSITE" id="PS51066">
    <property type="entry name" value="ZF_FPG_2"/>
    <property type="match status" value="1"/>
</dbReference>
<feature type="domain" description="FPG-type" evidence="16">
    <location>
        <begin position="240"/>
        <end position="280"/>
    </location>
</feature>
<keyword evidence="7 15" id="KW-0378">Hydrolase</keyword>
<accession>A0A418VWY3</accession>
<dbReference type="SMART" id="SM01232">
    <property type="entry name" value="H2TH"/>
    <property type="match status" value="1"/>
</dbReference>
<dbReference type="CDD" id="cd08966">
    <property type="entry name" value="EcFpg-like_N"/>
    <property type="match status" value="1"/>
</dbReference>
<feature type="active site" description="Schiff-base intermediate with DNA" evidence="15">
    <location>
        <position position="2"/>
    </location>
</feature>
<sequence>MPELPEVETVCRGLAPHLEGRVLVRVDQNRPNLRTPFPADFVARLTGRRVESVRRRAKYILMGLDDGTVLIVHLGMSGRMLIAPERPESPGKHDHVVFEVETGTTVTFNDARRFGLMDLTTADGLADHPMLRALGPEPLGNAFSGPALAERLAGKMTPIKAALLDQSVVAGLGNIYVSEALFLARLSPTRSAATISGAKADRLAAAIREVLGRAIEAGGSSLRDYRQASGELGYFQHQFAVYDRAGQPCPGCTCDVAATGGVQRIVQSGRSTFYCAARQR</sequence>
<feature type="active site" description="Proton donor; for beta-elimination activity" evidence="15">
    <location>
        <position position="58"/>
    </location>
</feature>
<keyword evidence="5 15" id="KW-0227">DNA damage</keyword>
<dbReference type="NCBIfam" id="TIGR00577">
    <property type="entry name" value="fpg"/>
    <property type="match status" value="1"/>
</dbReference>
<comment type="cofactor">
    <cofactor evidence="15">
        <name>Zn(2+)</name>
        <dbReference type="ChEBI" id="CHEBI:29105"/>
    </cofactor>
    <text evidence="15">Binds 1 zinc ion per subunit.</text>
</comment>
<keyword evidence="6 15" id="KW-0863">Zinc-finger</keyword>
<reference evidence="18 19" key="1">
    <citation type="submission" date="2018-09" db="EMBL/GenBank/DDBJ databases">
        <authorList>
            <person name="Zhu H."/>
        </authorList>
    </citation>
    <scope>NUCLEOTIDE SEQUENCE [LARGE SCALE GENOMIC DNA]</scope>
    <source>
        <strain evidence="18 19">K2W22B-5</strain>
    </source>
</reference>
<keyword evidence="13 15" id="KW-0326">Glycosidase</keyword>
<comment type="subunit">
    <text evidence="3 15">Monomer.</text>
</comment>
<dbReference type="InterPro" id="IPR035937">
    <property type="entry name" value="FPG_N"/>
</dbReference>
<dbReference type="EC" id="3.2.2.23" evidence="15"/>
<evidence type="ECO:0000256" key="6">
    <source>
        <dbReference type="ARBA" id="ARBA00022771"/>
    </source>
</evidence>
<keyword evidence="11 15" id="KW-0456">Lyase</keyword>
<dbReference type="PANTHER" id="PTHR22993:SF9">
    <property type="entry name" value="FORMAMIDOPYRIMIDINE-DNA GLYCOSYLASE"/>
    <property type="match status" value="1"/>
</dbReference>
<evidence type="ECO:0000259" key="16">
    <source>
        <dbReference type="PROSITE" id="PS51066"/>
    </source>
</evidence>
<dbReference type="InterPro" id="IPR012319">
    <property type="entry name" value="FPG_cat"/>
</dbReference>
<dbReference type="Proteomes" id="UP000283458">
    <property type="component" value="Unassembled WGS sequence"/>
</dbReference>
<evidence type="ECO:0000313" key="19">
    <source>
        <dbReference type="Proteomes" id="UP000283458"/>
    </source>
</evidence>
<evidence type="ECO:0000256" key="3">
    <source>
        <dbReference type="ARBA" id="ARBA00011245"/>
    </source>
</evidence>
<dbReference type="AlphaFoldDB" id="A0A418VWY3"/>
<organism evidence="18 19">
    <name type="scientific">Azospirillum cavernae</name>
    <dbReference type="NCBI Taxonomy" id="2320860"/>
    <lineage>
        <taxon>Bacteria</taxon>
        <taxon>Pseudomonadati</taxon>
        <taxon>Pseudomonadota</taxon>
        <taxon>Alphaproteobacteria</taxon>
        <taxon>Rhodospirillales</taxon>
        <taxon>Azospirillaceae</taxon>
        <taxon>Azospirillum</taxon>
    </lineage>
</organism>
<comment type="catalytic activity">
    <reaction evidence="14 15">
        <text>2'-deoxyribonucleotide-(2'-deoxyribose 5'-phosphate)-2'-deoxyribonucleotide-DNA = a 3'-end 2'-deoxyribonucleotide-(2,3-dehydro-2,3-deoxyribose 5'-phosphate)-DNA + a 5'-end 5'-phospho-2'-deoxyribonucleoside-DNA + H(+)</text>
        <dbReference type="Rhea" id="RHEA:66592"/>
        <dbReference type="Rhea" id="RHEA-COMP:13180"/>
        <dbReference type="Rhea" id="RHEA-COMP:16897"/>
        <dbReference type="Rhea" id="RHEA-COMP:17067"/>
        <dbReference type="ChEBI" id="CHEBI:15378"/>
        <dbReference type="ChEBI" id="CHEBI:136412"/>
        <dbReference type="ChEBI" id="CHEBI:157695"/>
        <dbReference type="ChEBI" id="CHEBI:167181"/>
        <dbReference type="EC" id="4.2.99.18"/>
    </reaction>
</comment>
<protein>
    <recommendedName>
        <fullName evidence="15">Formamidopyrimidine-DNA glycosylase</fullName>
        <shortName evidence="15">Fapy-DNA glycosylase</shortName>
        <ecNumber evidence="15">3.2.2.23</ecNumber>
    </recommendedName>
    <alternativeName>
        <fullName evidence="15">DNA-(apurinic or apyrimidinic site) lyase MutM</fullName>
        <shortName evidence="15">AP lyase MutM</shortName>
        <ecNumber evidence="15">4.2.99.18</ecNumber>
    </alternativeName>
</protein>
<dbReference type="GO" id="GO:0008270">
    <property type="term" value="F:zinc ion binding"/>
    <property type="evidence" value="ECO:0007669"/>
    <property type="project" value="UniProtKB-UniRule"/>
</dbReference>
<dbReference type="Gene3D" id="3.20.190.10">
    <property type="entry name" value="MutM-like, N-terminal"/>
    <property type="match status" value="1"/>
</dbReference>
<keyword evidence="9 15" id="KW-0238">DNA-binding</keyword>
<dbReference type="GO" id="GO:0006284">
    <property type="term" value="P:base-excision repair"/>
    <property type="evidence" value="ECO:0007669"/>
    <property type="project" value="InterPro"/>
</dbReference>
<evidence type="ECO:0000256" key="10">
    <source>
        <dbReference type="ARBA" id="ARBA00023204"/>
    </source>
</evidence>
<dbReference type="EMBL" id="QYUL01000002">
    <property type="protein sequence ID" value="RJF81688.1"/>
    <property type="molecule type" value="Genomic_DNA"/>
</dbReference>
<feature type="binding site" evidence="15">
    <location>
        <position position="155"/>
    </location>
    <ligand>
        <name>DNA</name>
        <dbReference type="ChEBI" id="CHEBI:16991"/>
    </ligand>
</feature>
<evidence type="ECO:0000256" key="15">
    <source>
        <dbReference type="HAMAP-Rule" id="MF_00103"/>
    </source>
</evidence>
<evidence type="ECO:0000256" key="8">
    <source>
        <dbReference type="ARBA" id="ARBA00022833"/>
    </source>
</evidence>
<comment type="similarity">
    <text evidence="2 15">Belongs to the FPG family.</text>
</comment>
<dbReference type="GO" id="GO:0140078">
    <property type="term" value="F:class I DNA-(apurinic or apyrimidinic site) endonuclease activity"/>
    <property type="evidence" value="ECO:0007669"/>
    <property type="project" value="UniProtKB-EC"/>
</dbReference>
<dbReference type="InterPro" id="IPR000214">
    <property type="entry name" value="Znf_DNA_glyclase/AP_lyase"/>
</dbReference>
<proteinExistence type="inferred from homology"/>
<evidence type="ECO:0000313" key="18">
    <source>
        <dbReference type="EMBL" id="RJF81688.1"/>
    </source>
</evidence>
<keyword evidence="10 15" id="KW-0234">DNA repair</keyword>
<evidence type="ECO:0000256" key="12">
    <source>
        <dbReference type="ARBA" id="ARBA00023268"/>
    </source>
</evidence>
<dbReference type="Gene3D" id="1.10.8.50">
    <property type="match status" value="1"/>
</dbReference>
<feature type="domain" description="Formamidopyrimidine-DNA glycosylase catalytic" evidence="17">
    <location>
        <begin position="2"/>
        <end position="115"/>
    </location>
</feature>
<dbReference type="Pfam" id="PF01149">
    <property type="entry name" value="Fapy_DNA_glyco"/>
    <property type="match status" value="1"/>
</dbReference>
<feature type="binding site" evidence="15">
    <location>
        <position position="112"/>
    </location>
    <ligand>
        <name>DNA</name>
        <dbReference type="ChEBI" id="CHEBI:16991"/>
    </ligand>
</feature>
<dbReference type="FunFam" id="1.10.8.50:FF:000003">
    <property type="entry name" value="Formamidopyrimidine-DNA glycosylase"/>
    <property type="match status" value="1"/>
</dbReference>
<dbReference type="InterPro" id="IPR020629">
    <property type="entry name" value="FPG_Glyclase"/>
</dbReference>
<keyword evidence="12 15" id="KW-0511">Multifunctional enzyme</keyword>
<evidence type="ECO:0000256" key="13">
    <source>
        <dbReference type="ARBA" id="ARBA00023295"/>
    </source>
</evidence>
<dbReference type="InterPro" id="IPR010979">
    <property type="entry name" value="Ribosomal_uS13-like_H2TH"/>
</dbReference>
<comment type="function">
    <text evidence="15">Involved in base excision repair of DNA damaged by oxidation or by mutagenic agents. Acts as DNA glycosylase that recognizes and removes damaged bases. Has a preference for oxidized purines, such as 7,8-dihydro-8-oxoguanine (8-oxoG). Has AP (apurinic/apyrimidinic) lyase activity and introduces nicks in the DNA strand. Cleaves the DNA backbone by beta-delta elimination to generate a single-strand break at the site of the removed base with both 3'- and 5'-phosphates.</text>
</comment>
<dbReference type="EC" id="4.2.99.18" evidence="15"/>
<evidence type="ECO:0000256" key="2">
    <source>
        <dbReference type="ARBA" id="ARBA00009409"/>
    </source>
</evidence>
<dbReference type="SUPFAM" id="SSF81624">
    <property type="entry name" value="N-terminal domain of MutM-like DNA repair proteins"/>
    <property type="match status" value="1"/>
</dbReference>
<evidence type="ECO:0000256" key="11">
    <source>
        <dbReference type="ARBA" id="ARBA00023239"/>
    </source>
</evidence>
<comment type="catalytic activity">
    <reaction evidence="1 15">
        <text>Hydrolysis of DNA containing ring-opened 7-methylguanine residues, releasing 2,6-diamino-4-hydroxy-5-(N-methyl)formamidopyrimidine.</text>
        <dbReference type="EC" id="3.2.2.23"/>
    </reaction>
</comment>
<feature type="binding site" evidence="15">
    <location>
        <position position="93"/>
    </location>
    <ligand>
        <name>DNA</name>
        <dbReference type="ChEBI" id="CHEBI:16991"/>
    </ligand>
</feature>
<dbReference type="SUPFAM" id="SSF46946">
    <property type="entry name" value="S13-like H2TH domain"/>
    <property type="match status" value="1"/>
</dbReference>
<dbReference type="HAMAP" id="MF_00103">
    <property type="entry name" value="Fapy_DNA_glycosyl"/>
    <property type="match status" value="1"/>
</dbReference>
<evidence type="ECO:0000256" key="7">
    <source>
        <dbReference type="ARBA" id="ARBA00022801"/>
    </source>
</evidence>